<dbReference type="EMBL" id="NEDP02001463">
    <property type="protein sequence ID" value="OWF53228.1"/>
    <property type="molecule type" value="Genomic_DNA"/>
</dbReference>
<feature type="coiled-coil region" evidence="1">
    <location>
        <begin position="64"/>
        <end position="119"/>
    </location>
</feature>
<accession>A0A210QWV5</accession>
<gene>
    <name evidence="3" type="ORF">KP79_PYT11550</name>
</gene>
<evidence type="ECO:0000256" key="2">
    <source>
        <dbReference type="SAM" id="MobiDB-lite"/>
    </source>
</evidence>
<feature type="compositionally biased region" description="Basic and acidic residues" evidence="2">
    <location>
        <begin position="50"/>
        <end position="60"/>
    </location>
</feature>
<reference evidence="3 4" key="1">
    <citation type="journal article" date="2017" name="Nat. Ecol. Evol.">
        <title>Scallop genome provides insights into evolution of bilaterian karyotype and development.</title>
        <authorList>
            <person name="Wang S."/>
            <person name="Zhang J."/>
            <person name="Jiao W."/>
            <person name="Li J."/>
            <person name="Xun X."/>
            <person name="Sun Y."/>
            <person name="Guo X."/>
            <person name="Huan P."/>
            <person name="Dong B."/>
            <person name="Zhang L."/>
            <person name="Hu X."/>
            <person name="Sun X."/>
            <person name="Wang J."/>
            <person name="Zhao C."/>
            <person name="Wang Y."/>
            <person name="Wang D."/>
            <person name="Huang X."/>
            <person name="Wang R."/>
            <person name="Lv J."/>
            <person name="Li Y."/>
            <person name="Zhang Z."/>
            <person name="Liu B."/>
            <person name="Lu W."/>
            <person name="Hui Y."/>
            <person name="Liang J."/>
            <person name="Zhou Z."/>
            <person name="Hou R."/>
            <person name="Li X."/>
            <person name="Liu Y."/>
            <person name="Li H."/>
            <person name="Ning X."/>
            <person name="Lin Y."/>
            <person name="Zhao L."/>
            <person name="Xing Q."/>
            <person name="Dou J."/>
            <person name="Li Y."/>
            <person name="Mao J."/>
            <person name="Guo H."/>
            <person name="Dou H."/>
            <person name="Li T."/>
            <person name="Mu C."/>
            <person name="Jiang W."/>
            <person name="Fu Q."/>
            <person name="Fu X."/>
            <person name="Miao Y."/>
            <person name="Liu J."/>
            <person name="Yu Q."/>
            <person name="Li R."/>
            <person name="Liao H."/>
            <person name="Li X."/>
            <person name="Kong Y."/>
            <person name="Jiang Z."/>
            <person name="Chourrout D."/>
            <person name="Li R."/>
            <person name="Bao Z."/>
        </authorList>
    </citation>
    <scope>NUCLEOTIDE SEQUENCE [LARGE SCALE GENOMIC DNA]</scope>
    <source>
        <strain evidence="3 4">PY_sf001</strain>
    </source>
</reference>
<sequence length="166" mass="19610">MDDNVERPVKQREKHVRFLLDEERNARPKQQYRKTPKKLHAHQPQQRHAGKTEFGDEARKDNQIAEMYRRVIQMTEEANKLKIETCQLVGDYSELGKKFSSLEKEKKDFDDEVDRHVQEIDEKRYLNGLIHHLEEVDRNMTFEPCEVLGSSVSDGFLQNRGSLSEI</sequence>
<keyword evidence="4" id="KW-1185">Reference proteome</keyword>
<proteinExistence type="predicted"/>
<comment type="caution">
    <text evidence="3">The sequence shown here is derived from an EMBL/GenBank/DDBJ whole genome shotgun (WGS) entry which is preliminary data.</text>
</comment>
<keyword evidence="1" id="KW-0175">Coiled coil</keyword>
<dbReference type="Proteomes" id="UP000242188">
    <property type="component" value="Unassembled WGS sequence"/>
</dbReference>
<evidence type="ECO:0000256" key="1">
    <source>
        <dbReference type="SAM" id="Coils"/>
    </source>
</evidence>
<organism evidence="3 4">
    <name type="scientific">Mizuhopecten yessoensis</name>
    <name type="common">Japanese scallop</name>
    <name type="synonym">Patinopecten yessoensis</name>
    <dbReference type="NCBI Taxonomy" id="6573"/>
    <lineage>
        <taxon>Eukaryota</taxon>
        <taxon>Metazoa</taxon>
        <taxon>Spiralia</taxon>
        <taxon>Lophotrochozoa</taxon>
        <taxon>Mollusca</taxon>
        <taxon>Bivalvia</taxon>
        <taxon>Autobranchia</taxon>
        <taxon>Pteriomorphia</taxon>
        <taxon>Pectinida</taxon>
        <taxon>Pectinoidea</taxon>
        <taxon>Pectinidae</taxon>
        <taxon>Mizuhopecten</taxon>
    </lineage>
</organism>
<feature type="compositionally biased region" description="Basic and acidic residues" evidence="2">
    <location>
        <begin position="1"/>
        <end position="26"/>
    </location>
</feature>
<name>A0A210QWV5_MIZYE</name>
<protein>
    <submittedName>
        <fullName evidence="3">Uncharacterized protein</fullName>
    </submittedName>
</protein>
<feature type="compositionally biased region" description="Basic residues" evidence="2">
    <location>
        <begin position="30"/>
        <end position="41"/>
    </location>
</feature>
<evidence type="ECO:0000313" key="4">
    <source>
        <dbReference type="Proteomes" id="UP000242188"/>
    </source>
</evidence>
<dbReference type="AlphaFoldDB" id="A0A210QWV5"/>
<evidence type="ECO:0000313" key="3">
    <source>
        <dbReference type="EMBL" id="OWF53228.1"/>
    </source>
</evidence>
<feature type="region of interest" description="Disordered" evidence="2">
    <location>
        <begin position="1"/>
        <end position="60"/>
    </location>
</feature>